<keyword evidence="1" id="KW-0472">Membrane</keyword>
<feature type="transmembrane region" description="Helical" evidence="1">
    <location>
        <begin position="21"/>
        <end position="41"/>
    </location>
</feature>
<keyword evidence="1" id="KW-1133">Transmembrane helix</keyword>
<gene>
    <name evidence="2" type="ORF">HT576_05155</name>
</gene>
<dbReference type="AlphaFoldDB" id="A0A8J8GIS9"/>
<evidence type="ECO:0000313" key="3">
    <source>
        <dbReference type="Proteomes" id="UP000728647"/>
    </source>
</evidence>
<keyword evidence="1" id="KW-0812">Transmembrane</keyword>
<reference evidence="2" key="1">
    <citation type="submission" date="2020-06" db="EMBL/GenBank/DDBJ databases">
        <title>Haloterrigena sp. nov., an extremely halophilic archaeon isolated from a saline sediment.</title>
        <authorList>
            <person name="Liu B.-B."/>
        </authorList>
    </citation>
    <scope>NUCLEOTIDE SEQUENCE</scope>
    <source>
        <strain evidence="2">SYSU A121-1</strain>
    </source>
</reference>
<comment type="caution">
    <text evidence="2">The sequence shown here is derived from an EMBL/GenBank/DDBJ whole genome shotgun (WGS) entry which is preliminary data.</text>
</comment>
<organism evidence="2 3">
    <name type="scientific">Haloterrigena gelatinilytica</name>
    <dbReference type="NCBI Taxonomy" id="2741724"/>
    <lineage>
        <taxon>Archaea</taxon>
        <taxon>Methanobacteriati</taxon>
        <taxon>Methanobacteriota</taxon>
        <taxon>Stenosarchaea group</taxon>
        <taxon>Halobacteria</taxon>
        <taxon>Halobacteriales</taxon>
        <taxon>Natrialbaceae</taxon>
        <taxon>Haloterrigena</taxon>
    </lineage>
</organism>
<protein>
    <submittedName>
        <fullName evidence="2">Uncharacterized protein</fullName>
    </submittedName>
</protein>
<sequence>MSASGRRRQHIRPEIGVSERSIILFNLALVLGALGGVWYLLARLRGAL</sequence>
<accession>A0A8J8GIS9</accession>
<proteinExistence type="predicted"/>
<dbReference type="EMBL" id="JABURA010000001">
    <property type="protein sequence ID" value="NUB90426.1"/>
    <property type="molecule type" value="Genomic_DNA"/>
</dbReference>
<evidence type="ECO:0000313" key="2">
    <source>
        <dbReference type="EMBL" id="NUB90426.1"/>
    </source>
</evidence>
<name>A0A8J8GIS9_9EURY</name>
<evidence type="ECO:0000256" key="1">
    <source>
        <dbReference type="SAM" id="Phobius"/>
    </source>
</evidence>
<dbReference type="RefSeq" id="WP_174700928.1">
    <property type="nucleotide sequence ID" value="NZ_JABURA010000001.1"/>
</dbReference>
<dbReference type="Proteomes" id="UP000728647">
    <property type="component" value="Unassembled WGS sequence"/>
</dbReference>